<name>A0ABW3JTT3_9FLAO</name>
<comment type="caution">
    <text evidence="1">The sequence shown here is derived from an EMBL/GenBank/DDBJ whole genome shotgun (WGS) entry which is preliminary data.</text>
</comment>
<evidence type="ECO:0000313" key="2">
    <source>
        <dbReference type="Proteomes" id="UP001597062"/>
    </source>
</evidence>
<sequence length="298" mass="35127">MNEDTLYAVLNELNSFYEDLKAEVVLIELQKTTSIGNNYSIQNEGTFQRGFRRDILKTGKLNDETLLLNLSRPGIYDVLPEGIFHNTKRKNNESFNKRRQTRKKEERDSRLLFSPIENELFNQSINIRKKEDELLNDFYNTNNDFLIDFWKLNKFSNNKYIIQLAKLLPHCHKIAGDLELIKLCLSKILEEKVEFVKGFESFEIKNEEKETVLGMNFITKTTHSNIAAPYVEFKIGPVNNQKLNLYYKNQEINEFLDLFYSYFLPLELKIKTSFFNNKKQNFVLDEKDNPIMGVSTKI</sequence>
<dbReference type="Proteomes" id="UP001597062">
    <property type="component" value="Unassembled WGS sequence"/>
</dbReference>
<proteinExistence type="predicted"/>
<evidence type="ECO:0000313" key="1">
    <source>
        <dbReference type="EMBL" id="MFD0992976.1"/>
    </source>
</evidence>
<accession>A0ABW3JTT3</accession>
<protein>
    <recommendedName>
        <fullName evidence="3">Type VI secretion system baseplate subunit TssG</fullName>
    </recommendedName>
</protein>
<organism evidence="1 2">
    <name type="scientific">Tenacibaculum geojense</name>
    <dbReference type="NCBI Taxonomy" id="915352"/>
    <lineage>
        <taxon>Bacteria</taxon>
        <taxon>Pseudomonadati</taxon>
        <taxon>Bacteroidota</taxon>
        <taxon>Flavobacteriia</taxon>
        <taxon>Flavobacteriales</taxon>
        <taxon>Flavobacteriaceae</taxon>
        <taxon>Tenacibaculum</taxon>
    </lineage>
</organism>
<dbReference type="RefSeq" id="WP_386106784.1">
    <property type="nucleotide sequence ID" value="NZ_JBHTJR010000042.1"/>
</dbReference>
<reference evidence="2" key="1">
    <citation type="journal article" date="2019" name="Int. J. Syst. Evol. Microbiol.">
        <title>The Global Catalogue of Microorganisms (GCM) 10K type strain sequencing project: providing services to taxonomists for standard genome sequencing and annotation.</title>
        <authorList>
            <consortium name="The Broad Institute Genomics Platform"/>
            <consortium name="The Broad Institute Genome Sequencing Center for Infectious Disease"/>
            <person name="Wu L."/>
            <person name="Ma J."/>
        </authorList>
    </citation>
    <scope>NUCLEOTIDE SEQUENCE [LARGE SCALE GENOMIC DNA]</scope>
    <source>
        <strain evidence="2">CCUG 60527</strain>
    </source>
</reference>
<dbReference type="EMBL" id="JBHTJR010000042">
    <property type="protein sequence ID" value="MFD0992976.1"/>
    <property type="molecule type" value="Genomic_DNA"/>
</dbReference>
<evidence type="ECO:0008006" key="3">
    <source>
        <dbReference type="Google" id="ProtNLM"/>
    </source>
</evidence>
<gene>
    <name evidence="1" type="ORF">ACFQ1U_07145</name>
</gene>
<keyword evidence="2" id="KW-1185">Reference proteome</keyword>